<feature type="transmembrane region" description="Helical" evidence="2">
    <location>
        <begin position="341"/>
        <end position="358"/>
    </location>
</feature>
<dbReference type="eggNOG" id="COG5373">
    <property type="taxonomic scope" value="Bacteria"/>
</dbReference>
<feature type="transmembrane region" description="Helical" evidence="2">
    <location>
        <begin position="421"/>
        <end position="439"/>
    </location>
</feature>
<dbReference type="InterPro" id="IPR019286">
    <property type="entry name" value="DUF2339_TM"/>
</dbReference>
<dbReference type="OrthoDB" id="5172420at2"/>
<feature type="transmembrane region" description="Helical" evidence="2">
    <location>
        <begin position="285"/>
        <end position="306"/>
    </location>
</feature>
<organism evidence="3 4">
    <name type="scientific">Saccharopolyspora erythraea (strain ATCC 11635 / DSM 40517 / JCM 4748 / NBRC 13426 / NCIMB 8594 / NRRL 2338)</name>
    <dbReference type="NCBI Taxonomy" id="405948"/>
    <lineage>
        <taxon>Bacteria</taxon>
        <taxon>Bacillati</taxon>
        <taxon>Actinomycetota</taxon>
        <taxon>Actinomycetes</taxon>
        <taxon>Pseudonocardiales</taxon>
        <taxon>Pseudonocardiaceae</taxon>
        <taxon>Saccharopolyspora</taxon>
    </lineage>
</organism>
<feature type="transmembrane region" description="Helical" evidence="2">
    <location>
        <begin position="184"/>
        <end position="208"/>
    </location>
</feature>
<accession>A4FKJ8</accession>
<dbReference type="PANTHER" id="PTHR38434">
    <property type="entry name" value="BLL2549 PROTEIN"/>
    <property type="match status" value="1"/>
</dbReference>
<keyword evidence="2" id="KW-0812">Transmembrane</keyword>
<keyword evidence="4" id="KW-1185">Reference proteome</keyword>
<keyword evidence="2" id="KW-1133">Transmembrane helix</keyword>
<dbReference type="EMBL" id="AM420293">
    <property type="protein sequence ID" value="CAM04573.1"/>
    <property type="molecule type" value="Genomic_DNA"/>
</dbReference>
<dbReference type="AlphaFoldDB" id="A4FKJ8"/>
<evidence type="ECO:0000256" key="1">
    <source>
        <dbReference type="SAM" id="MobiDB-lite"/>
    </source>
</evidence>
<dbReference type="Proteomes" id="UP000006728">
    <property type="component" value="Chromosome"/>
</dbReference>
<feature type="transmembrane region" description="Helical" evidence="2">
    <location>
        <begin position="159"/>
        <end position="177"/>
    </location>
</feature>
<dbReference type="PANTHER" id="PTHR38434:SF1">
    <property type="entry name" value="BLL2549 PROTEIN"/>
    <property type="match status" value="1"/>
</dbReference>
<feature type="region of interest" description="Disordered" evidence="1">
    <location>
        <begin position="44"/>
        <end position="107"/>
    </location>
</feature>
<feature type="transmembrane region" description="Helical" evidence="2">
    <location>
        <begin position="364"/>
        <end position="384"/>
    </location>
</feature>
<feature type="transmembrane region" description="Helical" evidence="2">
    <location>
        <begin position="542"/>
        <end position="563"/>
    </location>
</feature>
<dbReference type="RefSeq" id="WP_009950794.1">
    <property type="nucleotide sequence ID" value="NC_009142.1"/>
</dbReference>
<gene>
    <name evidence="3" type="ordered locus">SACE_5335</name>
</gene>
<feature type="transmembrane region" description="Helical" evidence="2">
    <location>
        <begin position="238"/>
        <end position="254"/>
    </location>
</feature>
<reference evidence="3 4" key="1">
    <citation type="journal article" date="2007" name="Nat. Biotechnol.">
        <title>Complete genome sequence of the erythromycin-producing bacterium Saccharopolyspora erythraea NRRL23338.</title>
        <authorList>
            <person name="Oliynyk M."/>
            <person name="Samborskyy M."/>
            <person name="Lester J.B."/>
            <person name="Mironenko T."/>
            <person name="Scott N."/>
            <person name="Dickens S."/>
            <person name="Haydock S.F."/>
            <person name="Leadlay P.F."/>
        </authorList>
    </citation>
    <scope>NUCLEOTIDE SEQUENCE [LARGE SCALE GENOMIC DNA]</scope>
    <source>
        <strain evidence="4">ATCC 11635 / DSM 40517 / JCM 4748 / NBRC 13426 / NCIMB 8594 / NRRL 2338</strain>
    </source>
</reference>
<feature type="transmembrane region" description="Helical" evidence="2">
    <location>
        <begin position="396"/>
        <end position="415"/>
    </location>
</feature>
<feature type="transmembrane region" description="Helical" evidence="2">
    <location>
        <begin position="260"/>
        <end position="278"/>
    </location>
</feature>
<dbReference type="HOGENOM" id="CLU_017536_1_0_11"/>
<dbReference type="STRING" id="405948.SACE_5335"/>
<feature type="transmembrane region" description="Helical" evidence="2">
    <location>
        <begin position="600"/>
        <end position="618"/>
    </location>
</feature>
<keyword evidence="2" id="KW-0472">Membrane</keyword>
<name>A4FKJ8_SACEN</name>
<evidence type="ECO:0000313" key="4">
    <source>
        <dbReference type="Proteomes" id="UP000006728"/>
    </source>
</evidence>
<proteinExistence type="predicted"/>
<feature type="compositionally biased region" description="Pro residues" evidence="1">
    <location>
        <begin position="86"/>
        <end position="105"/>
    </location>
</feature>
<feature type="transmembrane region" description="Helical" evidence="2">
    <location>
        <begin position="446"/>
        <end position="463"/>
    </location>
</feature>
<feature type="transmembrane region" description="Helical" evidence="2">
    <location>
        <begin position="214"/>
        <end position="231"/>
    </location>
</feature>
<dbReference type="Pfam" id="PF10101">
    <property type="entry name" value="DUF2339"/>
    <property type="match status" value="1"/>
</dbReference>
<feature type="transmembrane region" description="Helical" evidence="2">
    <location>
        <begin position="483"/>
        <end position="501"/>
    </location>
</feature>
<dbReference type="KEGG" id="sen:SACE_5335"/>
<feature type="transmembrane region" description="Helical" evidence="2">
    <location>
        <begin position="570"/>
        <end position="588"/>
    </location>
</feature>
<evidence type="ECO:0000256" key="2">
    <source>
        <dbReference type="SAM" id="Phobius"/>
    </source>
</evidence>
<feature type="transmembrane region" description="Helical" evidence="2">
    <location>
        <begin position="513"/>
        <end position="536"/>
    </location>
</feature>
<feature type="transmembrane region" description="Helical" evidence="2">
    <location>
        <begin position="312"/>
        <end position="334"/>
    </location>
</feature>
<protein>
    <submittedName>
        <fullName evidence="3">Uncharacterized protein</fullName>
    </submittedName>
</protein>
<sequence length="628" mass="63862">MSHSSSGEQADGGPDQDGTLVLLAGELNAIGQRLTELGAVLQSRAAGPAPRQTRVPQQQAMPQPPGVPQPAMLPQQQEAWAQQPYGMPPAPPPQAPQDPPYPAMPQPVQAARSPRRVSAGQLTTSRVLAVAGTAVTLLGVVFLLVLAAQQGWLLPQLRVGGGAALGATLVASAVWVHRKQAGRIGAYALAATGFTAVHLAVVAATSLYGYFPKPAGLGLGLLVAAAGLALADRWRAQSPAVGAVLGSAVCAPMITARPDAMLVGFLLVLQIAATPVQIRRGWRGLTLAAAVPCVLGALVADVWNLVLPRHDGTTLLAVLAVSLLGVVLAAVTAGARRGDDVTAVGLLVASPAPALLSAPMVERVHAGLLAALVAAMLLAVWAVGRFLPAFRSLLPGRFTAVAGGAGAVAALQATVTFVDPSAWATALLCEALLLALGAFQLRSSGILLGALCFGVAGFLVSTVHEVPIAALLGLGRAQGVPGVLAGLLIAAVAVLVPAVAVRLGALSREPGGVWALPGVVLLYGSASTIMALVLIVRDDRTGFLTGHILITLSWVGAAIYLLLRGVRLTHLRVAGMVLIAVALAKLFLFDLATLDGFARVVAFLCAGLVLLAAGVRYARLVAAEQADG</sequence>
<feature type="transmembrane region" description="Helical" evidence="2">
    <location>
        <begin position="127"/>
        <end position="147"/>
    </location>
</feature>
<evidence type="ECO:0000313" key="3">
    <source>
        <dbReference type="EMBL" id="CAM04573.1"/>
    </source>
</evidence>